<gene>
    <name evidence="2" type="ORF">M9Y10_016718</name>
</gene>
<dbReference type="EMBL" id="JAPFFF010000021">
    <property type="protein sequence ID" value="KAK8854161.1"/>
    <property type="molecule type" value="Genomic_DNA"/>
</dbReference>
<keyword evidence="1" id="KW-0472">Membrane</keyword>
<protein>
    <recommendedName>
        <fullName evidence="4">Right handed beta helix domain-containing protein</fullName>
    </recommendedName>
</protein>
<evidence type="ECO:0000256" key="1">
    <source>
        <dbReference type="SAM" id="Phobius"/>
    </source>
</evidence>
<feature type="transmembrane region" description="Helical" evidence="1">
    <location>
        <begin position="772"/>
        <end position="798"/>
    </location>
</feature>
<accession>A0ABR2HYJ4</accession>
<keyword evidence="1" id="KW-0812">Transmembrane</keyword>
<keyword evidence="3" id="KW-1185">Reference proteome</keyword>
<keyword evidence="1" id="KW-1133">Transmembrane helix</keyword>
<dbReference type="PANTHER" id="PTHR11319">
    <property type="entry name" value="G PROTEIN-COUPLED RECEPTOR-RELATED"/>
    <property type="match status" value="1"/>
</dbReference>
<evidence type="ECO:0000313" key="3">
    <source>
        <dbReference type="Proteomes" id="UP001470230"/>
    </source>
</evidence>
<dbReference type="PANTHER" id="PTHR11319:SF35">
    <property type="entry name" value="OUTER MEMBRANE PROTEIN PMPC-RELATED"/>
    <property type="match status" value="1"/>
</dbReference>
<dbReference type="InterPro" id="IPR011050">
    <property type="entry name" value="Pectin_lyase_fold/virulence"/>
</dbReference>
<dbReference type="Proteomes" id="UP001470230">
    <property type="component" value="Unassembled WGS sequence"/>
</dbReference>
<comment type="caution">
    <text evidence="2">The sequence shown here is derived from an EMBL/GenBank/DDBJ whole genome shotgun (WGS) entry which is preliminary data.</text>
</comment>
<evidence type="ECO:0008006" key="4">
    <source>
        <dbReference type="Google" id="ProtNLM"/>
    </source>
</evidence>
<reference evidence="2 3" key="1">
    <citation type="submission" date="2024-04" db="EMBL/GenBank/DDBJ databases">
        <title>Tritrichomonas musculus Genome.</title>
        <authorList>
            <person name="Alves-Ferreira E."/>
            <person name="Grigg M."/>
            <person name="Lorenzi H."/>
            <person name="Galac M."/>
        </authorList>
    </citation>
    <scope>NUCLEOTIDE SEQUENCE [LARGE SCALE GENOMIC DNA]</scope>
    <source>
        <strain evidence="2 3">EAF2021</strain>
    </source>
</reference>
<evidence type="ECO:0000313" key="2">
    <source>
        <dbReference type="EMBL" id="KAK8854161.1"/>
    </source>
</evidence>
<dbReference type="SUPFAM" id="SSF51126">
    <property type="entry name" value="Pectin lyase-like"/>
    <property type="match status" value="2"/>
</dbReference>
<proteinExistence type="predicted"/>
<sequence>MLIFSFLFEYSLSTSHISESLFDQPYLLQINQSECTYDKNYSNSLFSYNTVCLIRCNFHSIQSDLEGGAVIISLKTQFKTNNHFINCTFTNCKSKYGGAVYITNEKKCTTEIKNCIFQGCKSNAGGSIYMISDECNTSISDCKFERNTASSESGGSIYIKSKLISHFKFTNCLFERNSGYKIGGAIYFHSLISSFEKCVFEDNVVKFGGGAVASSDSYISCADCLFDKNKVIINSSNGSGAFTCGGAFLLDDKNVTFERCNFTENFVEDKEPKSSLMHTNLGGAIKYSCNYGKIDECFFVNNKVISLNKKVYGGAISDYVLVSISIGDKKLNITRSTFISNKAQSETETTFGGAISLDCASATFTEDNFINNKVYTGDVLTYGGAIYLQTSRGNISRCNFTNNLAETKCSFVISGKQPCSYGGAIYYKDSNICFNGCSFTNNTGFGNSTNYISAGAGGAIYCSLTIDLISCIFNNNTLVFYGLKFDIKSRIYGGACYFIKNANLFNCSFINNSATLRAYENSNNFNAEIYGGAIYLNHVYNGGAINCSNCLFLENSVSIPNHQENEFAGAIFLCKGMFNNCNFTDNIAHNGCDIYYDQITFFDGKQSFSANPSLSINNTLFMHNSIKDHQLKSLIFIHANSSHTPINVFTNNKVVSEISAVLFDGKIEKIRKTNHLSILRFIINNNCMSPFNPKSFISDDLYFYNSRDNKLVTFEFAFSSSCLEKHETTFIQTQTKPSFVQSNSISIPVASSPISNSPNNSNDIGFGLLNKIYVLFIIIIISQVVIVSIIVFAFIVILKKTNNGNDIDPLLINA</sequence>
<name>A0ABR2HYJ4_9EUKA</name>
<organism evidence="2 3">
    <name type="scientific">Tritrichomonas musculus</name>
    <dbReference type="NCBI Taxonomy" id="1915356"/>
    <lineage>
        <taxon>Eukaryota</taxon>
        <taxon>Metamonada</taxon>
        <taxon>Parabasalia</taxon>
        <taxon>Tritrichomonadida</taxon>
        <taxon>Tritrichomonadidae</taxon>
        <taxon>Tritrichomonas</taxon>
    </lineage>
</organism>